<sequence length="154" mass="18316">MCEFNLEPLQIRDVARIDRVARRHKKYFENIEYSIPKTNSVRQNICKQIRRYIHDVNEIVTCSLDSMSELVVCDFFGADEYIKRLISNMNDAQAFICTAYTRDLVDYEVSPIPEDYFEEFFEFNYTEARKKSFIDLDELNTILNEADLPQLEEI</sequence>
<dbReference type="PATRIC" id="fig|303541.3.peg.126"/>
<gene>
    <name evidence="1" type="ORF">JF72_15520</name>
</gene>
<accession>A0A0F4LLI8</accession>
<organism evidence="1 2">
    <name type="scientific">Lactobacillus apis</name>
    <dbReference type="NCBI Taxonomy" id="303541"/>
    <lineage>
        <taxon>Bacteria</taxon>
        <taxon>Bacillati</taxon>
        <taxon>Bacillota</taxon>
        <taxon>Bacilli</taxon>
        <taxon>Lactobacillales</taxon>
        <taxon>Lactobacillaceae</taxon>
        <taxon>Lactobacillus</taxon>
    </lineage>
</organism>
<dbReference type="EMBL" id="JXLG01000016">
    <property type="protein sequence ID" value="KJY59712.1"/>
    <property type="molecule type" value="Genomic_DNA"/>
</dbReference>
<proteinExistence type="predicted"/>
<geneLocation type="plasmid" evidence="1">
    <name>pHma11p1</name>
</geneLocation>
<name>A0A0F4LLI8_9LACO</name>
<dbReference type="RefSeq" id="WP_046308404.1">
    <property type="nucleotide sequence ID" value="NZ_KQ034005.1"/>
</dbReference>
<dbReference type="Proteomes" id="UP000033682">
    <property type="component" value="Plasmid pHma11p1"/>
</dbReference>
<evidence type="ECO:0000313" key="2">
    <source>
        <dbReference type="Proteomes" id="UP000033682"/>
    </source>
</evidence>
<keyword evidence="1" id="KW-0614">Plasmid</keyword>
<dbReference type="HOGENOM" id="CLU_1701991_0_0_9"/>
<reference evidence="1 2" key="1">
    <citation type="submission" date="2015-01" db="EMBL/GenBank/DDBJ databases">
        <title>Comparative genomics of the lactic acid bacteria isolated from the honey bee gut.</title>
        <authorList>
            <person name="Ellegaard K.M."/>
            <person name="Tamarit D."/>
            <person name="Javelind E."/>
            <person name="Olofsson T."/>
            <person name="Andersson S.G."/>
            <person name="Vasquez A."/>
        </authorList>
    </citation>
    <scope>NUCLEOTIDE SEQUENCE [LARGE SCALE GENOMIC DNA]</scope>
    <source>
        <strain evidence="1 2">Hma11</strain>
        <plasmid evidence="1">pHma11p1</plasmid>
    </source>
</reference>
<protein>
    <submittedName>
        <fullName evidence="1">Uncharacterized protein</fullName>
    </submittedName>
</protein>
<evidence type="ECO:0000313" key="1">
    <source>
        <dbReference type="EMBL" id="KJY59712.1"/>
    </source>
</evidence>
<dbReference type="AlphaFoldDB" id="A0A0F4LLI8"/>
<comment type="caution">
    <text evidence="1">The sequence shown here is derived from an EMBL/GenBank/DDBJ whole genome shotgun (WGS) entry which is preliminary data.</text>
</comment>
<keyword evidence="2" id="KW-1185">Reference proteome</keyword>